<dbReference type="PANTHER" id="PTHR31845">
    <property type="entry name" value="FINGER DOMAIN PROTEIN, PUTATIVE-RELATED"/>
    <property type="match status" value="1"/>
</dbReference>
<comment type="caution">
    <text evidence="7">The sequence shown here is derived from an EMBL/GenBank/DDBJ whole genome shotgun (WGS) entry which is preliminary data.</text>
</comment>
<sequence length="584" mass="63995">MAKRGPSHSSPYGLACTHCFKSKCKCVARPDGDGCQRKQDSSASIAELKSKVDGLISELRLRNVLDDNAAQQRSPPEPLSQPAARASALDVAENAAEDSTHAGDGEAETTSEISGLPDSTAEAESLLSTFRSRMLHHCAFVHLPSELTSHQLRRDRPFLFRAIVCVVCPSTREKVSRSRKLKVAFHKAMLLHEGQSSMDKMDLLLGLLTYVAWGWDHVLSRCSLARLMMQAMSLACEMQLNKPTTQDAKMMALFAPGFESWSGSTDTMTTQEFLDRQRALLGCFMLSSAVSAYFGQPDVLRWTPQMEDSLAAISTNKECPTDVAFAMQVRLQLLAQKAVWVHQQQGLEQGQAPTEAAAFPELMSLSALQGQLQELQTSLPSSLSSQALIMAHIHSAELSINETTHAVHSMVPLLVRQFARIISGSMSTTRSNSAGHERSQCLWRCVRAIKACTSVLMDVSPADFAGVSFLQWAQLARCVMVLNHLTTTIEDPAWDRAAVRAVIDIPVLLDRVAEKLELASQAAGEQRPDDVFAQLARTMREFRSDVTGSVAHEHQVAEDVDAEWSRSRLYGGAGAGRAVRMMGL</sequence>
<evidence type="ECO:0000313" key="8">
    <source>
        <dbReference type="Proteomes" id="UP001174694"/>
    </source>
</evidence>
<dbReference type="GO" id="GO:0000976">
    <property type="term" value="F:transcription cis-regulatory region binding"/>
    <property type="evidence" value="ECO:0007669"/>
    <property type="project" value="TreeGrafter"/>
</dbReference>
<dbReference type="CDD" id="cd12148">
    <property type="entry name" value="fungal_TF_MHR"/>
    <property type="match status" value="1"/>
</dbReference>
<evidence type="ECO:0000256" key="4">
    <source>
        <dbReference type="ARBA" id="ARBA00023163"/>
    </source>
</evidence>
<keyword evidence="5" id="KW-0539">Nucleus</keyword>
<evidence type="ECO:0000256" key="3">
    <source>
        <dbReference type="ARBA" id="ARBA00023125"/>
    </source>
</evidence>
<keyword evidence="2" id="KW-0805">Transcription regulation</keyword>
<evidence type="ECO:0000256" key="2">
    <source>
        <dbReference type="ARBA" id="ARBA00023015"/>
    </source>
</evidence>
<evidence type="ECO:0000313" key="7">
    <source>
        <dbReference type="EMBL" id="KAJ9143342.1"/>
    </source>
</evidence>
<dbReference type="EMBL" id="JANBVO010000019">
    <property type="protein sequence ID" value="KAJ9143342.1"/>
    <property type="molecule type" value="Genomic_DNA"/>
</dbReference>
<reference evidence="7" key="1">
    <citation type="submission" date="2022-07" db="EMBL/GenBank/DDBJ databases">
        <title>Fungi with potential for degradation of polypropylene.</title>
        <authorList>
            <person name="Gostincar C."/>
        </authorList>
    </citation>
    <scope>NUCLEOTIDE SEQUENCE</scope>
    <source>
        <strain evidence="7">EXF-13308</strain>
    </source>
</reference>
<gene>
    <name evidence="7" type="ORF">NKR23_g6531</name>
</gene>
<accession>A0AA38RD52</accession>
<protein>
    <submittedName>
        <fullName evidence="7">C6 transcription factor</fullName>
    </submittedName>
</protein>
<evidence type="ECO:0000256" key="6">
    <source>
        <dbReference type="SAM" id="MobiDB-lite"/>
    </source>
</evidence>
<dbReference type="InterPro" id="IPR051089">
    <property type="entry name" value="prtT"/>
</dbReference>
<evidence type="ECO:0000256" key="1">
    <source>
        <dbReference type="ARBA" id="ARBA00004123"/>
    </source>
</evidence>
<dbReference type="Proteomes" id="UP001174694">
    <property type="component" value="Unassembled WGS sequence"/>
</dbReference>
<organism evidence="7 8">
    <name type="scientific">Pleurostoma richardsiae</name>
    <dbReference type="NCBI Taxonomy" id="41990"/>
    <lineage>
        <taxon>Eukaryota</taxon>
        <taxon>Fungi</taxon>
        <taxon>Dikarya</taxon>
        <taxon>Ascomycota</taxon>
        <taxon>Pezizomycotina</taxon>
        <taxon>Sordariomycetes</taxon>
        <taxon>Sordariomycetidae</taxon>
        <taxon>Calosphaeriales</taxon>
        <taxon>Pleurostomataceae</taxon>
        <taxon>Pleurostoma</taxon>
    </lineage>
</organism>
<dbReference type="AlphaFoldDB" id="A0AA38RD52"/>
<dbReference type="GO" id="GO:0005634">
    <property type="term" value="C:nucleus"/>
    <property type="evidence" value="ECO:0007669"/>
    <property type="project" value="UniProtKB-SubCell"/>
</dbReference>
<dbReference type="PANTHER" id="PTHR31845:SF18">
    <property type="entry name" value="ZN(II)2CYS6 TRANSCRIPTION FACTOR (EUROFUNG)"/>
    <property type="match status" value="1"/>
</dbReference>
<name>A0AA38RD52_9PEZI</name>
<comment type="subcellular location">
    <subcellularLocation>
        <location evidence="1">Nucleus</location>
    </subcellularLocation>
</comment>
<keyword evidence="4" id="KW-0804">Transcription</keyword>
<keyword evidence="8" id="KW-1185">Reference proteome</keyword>
<evidence type="ECO:0000256" key="5">
    <source>
        <dbReference type="ARBA" id="ARBA00023242"/>
    </source>
</evidence>
<keyword evidence="3" id="KW-0238">DNA-binding</keyword>
<proteinExistence type="predicted"/>
<dbReference type="GO" id="GO:0000981">
    <property type="term" value="F:DNA-binding transcription factor activity, RNA polymerase II-specific"/>
    <property type="evidence" value="ECO:0007669"/>
    <property type="project" value="TreeGrafter"/>
</dbReference>
<feature type="region of interest" description="Disordered" evidence="6">
    <location>
        <begin position="68"/>
        <end position="119"/>
    </location>
</feature>